<feature type="region of interest" description="Disordered" evidence="1">
    <location>
        <begin position="59"/>
        <end position="85"/>
    </location>
</feature>
<dbReference type="AlphaFoldDB" id="A0A0J6YMY6"/>
<name>A0A0J6YMY6_COCIT</name>
<dbReference type="EMBL" id="DS028097">
    <property type="protein sequence ID" value="KMP08298.1"/>
    <property type="molecule type" value="Genomic_DNA"/>
</dbReference>
<sequence>MAASSYRTRHRVSPSGKLWKRADPINGPSGCSNVAQGPCLEVGRESGVQMVDTLAQQGHQGYPGFARKGAPSLRVRPGSPCGNKVGRNKFLSASAEKSADFLMVTGTAQTLIDLGMIKSTQIDTDPPRVPPTVQGPF</sequence>
<evidence type="ECO:0000313" key="2">
    <source>
        <dbReference type="EMBL" id="KMP08298.1"/>
    </source>
</evidence>
<reference evidence="3" key="1">
    <citation type="journal article" date="2010" name="Genome Res.">
        <title>Population genomic sequencing of Coccidioides fungi reveals recent hybridization and transposon control.</title>
        <authorList>
            <person name="Neafsey D.E."/>
            <person name="Barker B.M."/>
            <person name="Sharpton T.J."/>
            <person name="Stajich J.E."/>
            <person name="Park D.J."/>
            <person name="Whiston E."/>
            <person name="Hung C.-Y."/>
            <person name="McMahan C."/>
            <person name="White J."/>
            <person name="Sykes S."/>
            <person name="Heiman D."/>
            <person name="Young S."/>
            <person name="Zeng Q."/>
            <person name="Abouelleil A."/>
            <person name="Aftuck L."/>
            <person name="Bessette D."/>
            <person name="Brown A."/>
            <person name="FitzGerald M."/>
            <person name="Lui A."/>
            <person name="Macdonald J.P."/>
            <person name="Priest M."/>
            <person name="Orbach M.J."/>
            <person name="Galgiani J.N."/>
            <person name="Kirkland T.N."/>
            <person name="Cole G.T."/>
            <person name="Birren B.W."/>
            <person name="Henn M.R."/>
            <person name="Taylor J.W."/>
            <person name="Rounsley S.D."/>
        </authorList>
    </citation>
    <scope>NUCLEOTIDE SEQUENCE [LARGE SCALE GENOMIC DNA]</scope>
    <source>
        <strain evidence="3">RMSCC 2394</strain>
    </source>
</reference>
<evidence type="ECO:0000256" key="1">
    <source>
        <dbReference type="SAM" id="MobiDB-lite"/>
    </source>
</evidence>
<accession>A0A0J6YMY6</accession>
<proteinExistence type="predicted"/>
<gene>
    <name evidence="2" type="ORF">CIRG_07979</name>
</gene>
<dbReference type="Proteomes" id="UP000054565">
    <property type="component" value="Unassembled WGS sequence"/>
</dbReference>
<protein>
    <submittedName>
        <fullName evidence="2">Uncharacterized protein</fullName>
    </submittedName>
</protein>
<organism evidence="2 3">
    <name type="scientific">Coccidioides immitis RMSCC 2394</name>
    <dbReference type="NCBI Taxonomy" id="404692"/>
    <lineage>
        <taxon>Eukaryota</taxon>
        <taxon>Fungi</taxon>
        <taxon>Dikarya</taxon>
        <taxon>Ascomycota</taxon>
        <taxon>Pezizomycotina</taxon>
        <taxon>Eurotiomycetes</taxon>
        <taxon>Eurotiomycetidae</taxon>
        <taxon>Onygenales</taxon>
        <taxon>Onygenaceae</taxon>
        <taxon>Coccidioides</taxon>
    </lineage>
</organism>
<feature type="region of interest" description="Disordered" evidence="1">
    <location>
        <begin position="1"/>
        <end position="24"/>
    </location>
</feature>
<evidence type="ECO:0000313" key="3">
    <source>
        <dbReference type="Proteomes" id="UP000054565"/>
    </source>
</evidence>